<reference evidence="7 8" key="1">
    <citation type="submission" date="2020-08" db="EMBL/GenBank/DDBJ databases">
        <title>Genomic Encyclopedia of Type Strains, Phase IV (KMG-IV): sequencing the most valuable type-strain genomes for metagenomic binning, comparative biology and taxonomic classification.</title>
        <authorList>
            <person name="Goeker M."/>
        </authorList>
    </citation>
    <scope>NUCLEOTIDE SEQUENCE [LARGE SCALE GENOMIC DNA]</scope>
    <source>
        <strain evidence="7 8">DSM 4737</strain>
    </source>
</reference>
<keyword evidence="2 5" id="KW-0812">Transmembrane</keyword>
<evidence type="ECO:0000256" key="2">
    <source>
        <dbReference type="ARBA" id="ARBA00022692"/>
    </source>
</evidence>
<evidence type="ECO:0000256" key="1">
    <source>
        <dbReference type="ARBA" id="ARBA00004167"/>
    </source>
</evidence>
<keyword evidence="3 5" id="KW-1133">Transmembrane helix</keyword>
<evidence type="ECO:0000259" key="6">
    <source>
        <dbReference type="Pfam" id="PF04335"/>
    </source>
</evidence>
<dbReference type="InterPro" id="IPR032710">
    <property type="entry name" value="NTF2-like_dom_sf"/>
</dbReference>
<evidence type="ECO:0000256" key="4">
    <source>
        <dbReference type="ARBA" id="ARBA00023136"/>
    </source>
</evidence>
<keyword evidence="4 5" id="KW-0472">Membrane</keyword>
<dbReference type="InterPro" id="IPR026264">
    <property type="entry name" value="VirB8/PtlE"/>
</dbReference>
<proteinExistence type="predicted"/>
<dbReference type="InterPro" id="IPR007430">
    <property type="entry name" value="VirB8"/>
</dbReference>
<feature type="domain" description="Bacterial virulence protein VirB8" evidence="6">
    <location>
        <begin position="16"/>
        <end position="224"/>
    </location>
</feature>
<dbReference type="CDD" id="cd16424">
    <property type="entry name" value="VirB8"/>
    <property type="match status" value="1"/>
</dbReference>
<accession>A0A7W9FF37</accession>
<dbReference type="SUPFAM" id="SSF54427">
    <property type="entry name" value="NTF2-like"/>
    <property type="match status" value="1"/>
</dbReference>
<dbReference type="Gene3D" id="3.10.450.230">
    <property type="entry name" value="VirB8 protein"/>
    <property type="match status" value="1"/>
</dbReference>
<name>A0A7W9FF37_9CAUL</name>
<evidence type="ECO:0000313" key="8">
    <source>
        <dbReference type="Proteomes" id="UP000545037"/>
    </source>
</evidence>
<organism evidence="7 8">
    <name type="scientific">Brevundimonas variabilis</name>
    <dbReference type="NCBI Taxonomy" id="74312"/>
    <lineage>
        <taxon>Bacteria</taxon>
        <taxon>Pseudomonadati</taxon>
        <taxon>Pseudomonadota</taxon>
        <taxon>Alphaproteobacteria</taxon>
        <taxon>Caulobacterales</taxon>
        <taxon>Caulobacteraceae</taxon>
        <taxon>Brevundimonas</taxon>
    </lineage>
</organism>
<comment type="caution">
    <text evidence="7">The sequence shown here is derived from an EMBL/GenBank/DDBJ whole genome shotgun (WGS) entry which is preliminary data.</text>
</comment>
<dbReference type="Proteomes" id="UP000545037">
    <property type="component" value="Unassembled WGS sequence"/>
</dbReference>
<dbReference type="EMBL" id="JACHOR010000004">
    <property type="protein sequence ID" value="MBB5747071.1"/>
    <property type="molecule type" value="Genomic_DNA"/>
</dbReference>
<dbReference type="Pfam" id="PF04335">
    <property type="entry name" value="VirB8"/>
    <property type="match status" value="1"/>
</dbReference>
<dbReference type="PIRSF" id="PIRSF003299">
    <property type="entry name" value="VirB8_PtlE"/>
    <property type="match status" value="1"/>
</dbReference>
<protein>
    <submittedName>
        <fullName evidence="7">Type IV secretion system protein VirB8</fullName>
    </submittedName>
</protein>
<evidence type="ECO:0000256" key="3">
    <source>
        <dbReference type="ARBA" id="ARBA00022989"/>
    </source>
</evidence>
<gene>
    <name evidence="7" type="ORF">GGR13_002678</name>
</gene>
<evidence type="ECO:0000313" key="7">
    <source>
        <dbReference type="EMBL" id="MBB5747071.1"/>
    </source>
</evidence>
<dbReference type="GO" id="GO:0030255">
    <property type="term" value="P:protein secretion by the type IV secretion system"/>
    <property type="evidence" value="ECO:0007669"/>
    <property type="project" value="InterPro"/>
</dbReference>
<dbReference type="RefSeq" id="WP_183214017.1">
    <property type="nucleotide sequence ID" value="NZ_JACHOR010000004.1"/>
</dbReference>
<dbReference type="GO" id="GO:0016020">
    <property type="term" value="C:membrane"/>
    <property type="evidence" value="ECO:0007669"/>
    <property type="project" value="UniProtKB-SubCell"/>
</dbReference>
<feature type="transmembrane region" description="Helical" evidence="5">
    <location>
        <begin position="33"/>
        <end position="55"/>
    </location>
</feature>
<keyword evidence="8" id="KW-1185">Reference proteome</keyword>
<comment type="subcellular location">
    <subcellularLocation>
        <location evidence="1">Membrane</location>
        <topology evidence="1">Single-pass membrane protein</topology>
    </subcellularLocation>
</comment>
<evidence type="ECO:0000256" key="5">
    <source>
        <dbReference type="SAM" id="Phobius"/>
    </source>
</evidence>
<dbReference type="AlphaFoldDB" id="A0A7W9FF37"/>
<sequence length="227" mass="24908">MTGVPSPDLQAYFAEARRWDQDRLSAAIRSRRLAWTVAAVAASLTVVAVAAVAVLTPLKTTEPFVVRVDQTTGAVDVVRGLSSAEGPATYDEAVSKYFLGQYVRAREGYLDPAAEESFALVSILSGATEQRRWADLYRGSNPTSPQNLYGPEAEAVIAIRAIGFINEGVANVRFHRTVRQAQQIVESDWIATIAFTYTRAPMSEPDRLRNPLGFQVTSYRADPEVVR</sequence>